<evidence type="ECO:0000313" key="2">
    <source>
        <dbReference type="Proteomes" id="UP001054252"/>
    </source>
</evidence>
<dbReference type="Proteomes" id="UP001054252">
    <property type="component" value="Unassembled WGS sequence"/>
</dbReference>
<evidence type="ECO:0000313" key="1">
    <source>
        <dbReference type="EMBL" id="GKV41089.1"/>
    </source>
</evidence>
<keyword evidence="2" id="KW-1185">Reference proteome</keyword>
<proteinExistence type="predicted"/>
<organism evidence="1 2">
    <name type="scientific">Rubroshorea leprosula</name>
    <dbReference type="NCBI Taxonomy" id="152421"/>
    <lineage>
        <taxon>Eukaryota</taxon>
        <taxon>Viridiplantae</taxon>
        <taxon>Streptophyta</taxon>
        <taxon>Embryophyta</taxon>
        <taxon>Tracheophyta</taxon>
        <taxon>Spermatophyta</taxon>
        <taxon>Magnoliopsida</taxon>
        <taxon>eudicotyledons</taxon>
        <taxon>Gunneridae</taxon>
        <taxon>Pentapetalae</taxon>
        <taxon>rosids</taxon>
        <taxon>malvids</taxon>
        <taxon>Malvales</taxon>
        <taxon>Dipterocarpaceae</taxon>
        <taxon>Rubroshorea</taxon>
    </lineage>
</organism>
<reference evidence="1 2" key="1">
    <citation type="journal article" date="2021" name="Commun. Biol.">
        <title>The genome of Shorea leprosula (Dipterocarpaceae) highlights the ecological relevance of drought in aseasonal tropical rainforests.</title>
        <authorList>
            <person name="Ng K.K.S."/>
            <person name="Kobayashi M.J."/>
            <person name="Fawcett J.A."/>
            <person name="Hatakeyama M."/>
            <person name="Paape T."/>
            <person name="Ng C.H."/>
            <person name="Ang C.C."/>
            <person name="Tnah L.H."/>
            <person name="Lee C.T."/>
            <person name="Nishiyama T."/>
            <person name="Sese J."/>
            <person name="O'Brien M.J."/>
            <person name="Copetti D."/>
            <person name="Mohd Noor M.I."/>
            <person name="Ong R.C."/>
            <person name="Putra M."/>
            <person name="Sireger I.Z."/>
            <person name="Indrioko S."/>
            <person name="Kosugi Y."/>
            <person name="Izuno A."/>
            <person name="Isagi Y."/>
            <person name="Lee S.L."/>
            <person name="Shimizu K.K."/>
        </authorList>
    </citation>
    <scope>NUCLEOTIDE SEQUENCE [LARGE SCALE GENOMIC DNA]</scope>
    <source>
        <strain evidence="1">214</strain>
    </source>
</reference>
<name>A0AAV5LUD8_9ROSI</name>
<protein>
    <submittedName>
        <fullName evidence="1">Uncharacterized protein</fullName>
    </submittedName>
</protein>
<comment type="caution">
    <text evidence="1">The sequence shown here is derived from an EMBL/GenBank/DDBJ whole genome shotgun (WGS) entry which is preliminary data.</text>
</comment>
<accession>A0AAV5LUD8</accession>
<gene>
    <name evidence="1" type="ORF">SLEP1_g48668</name>
</gene>
<dbReference type="EMBL" id="BPVZ01000147">
    <property type="protein sequence ID" value="GKV41089.1"/>
    <property type="molecule type" value="Genomic_DNA"/>
</dbReference>
<dbReference type="AlphaFoldDB" id="A0AAV5LUD8"/>
<sequence length="64" mass="6983">MEARTLGANLLAGHIMDLRILMNTMVTMILLDQEVFHHVAGVPILKACLLIGPIVMNDGKMPCP</sequence>